<dbReference type="OrthoDB" id="3534787at2"/>
<sequence length="102" mass="11366">MTYVDVHVQALEECGRQVRRVRNMLDFEDAFVDSSVKKPVGDTESRLFGRLAGAGALADQVDAVWKALKDELKEGRERLKTVERALGEVATNFRDAETGVQV</sequence>
<gene>
    <name evidence="1" type="ORF">SAMN05421811_11411</name>
</gene>
<dbReference type="RefSeq" id="WP_091089599.1">
    <property type="nucleotide sequence ID" value="NZ_FOHX01000014.1"/>
</dbReference>
<protein>
    <recommendedName>
        <fullName evidence="3">Excreted virulence factor EspC, type VII ESX diderm</fullName>
    </recommendedName>
</protein>
<keyword evidence="2" id="KW-1185">Reference proteome</keyword>
<evidence type="ECO:0000313" key="2">
    <source>
        <dbReference type="Proteomes" id="UP000199361"/>
    </source>
</evidence>
<dbReference type="AlphaFoldDB" id="A0A1I0LAN1"/>
<evidence type="ECO:0008006" key="3">
    <source>
        <dbReference type="Google" id="ProtNLM"/>
    </source>
</evidence>
<reference evidence="1 2" key="1">
    <citation type="submission" date="2016-10" db="EMBL/GenBank/DDBJ databases">
        <authorList>
            <person name="de Groot N.N."/>
        </authorList>
    </citation>
    <scope>NUCLEOTIDE SEQUENCE [LARGE SCALE GENOMIC DNA]</scope>
    <source>
        <strain evidence="1 2">CGMCC 4.5598</strain>
    </source>
</reference>
<name>A0A1I0LAN1_9ACTN</name>
<accession>A0A1I0LAN1</accession>
<dbReference type="EMBL" id="FOHX01000014">
    <property type="protein sequence ID" value="SEU36842.1"/>
    <property type="molecule type" value="Genomic_DNA"/>
</dbReference>
<evidence type="ECO:0000313" key="1">
    <source>
        <dbReference type="EMBL" id="SEU36842.1"/>
    </source>
</evidence>
<dbReference type="STRING" id="568860.SAMN05421811_11411"/>
<dbReference type="Proteomes" id="UP000199361">
    <property type="component" value="Unassembled WGS sequence"/>
</dbReference>
<organism evidence="1 2">
    <name type="scientific">Nonomuraea wenchangensis</name>
    <dbReference type="NCBI Taxonomy" id="568860"/>
    <lineage>
        <taxon>Bacteria</taxon>
        <taxon>Bacillati</taxon>
        <taxon>Actinomycetota</taxon>
        <taxon>Actinomycetes</taxon>
        <taxon>Streptosporangiales</taxon>
        <taxon>Streptosporangiaceae</taxon>
        <taxon>Nonomuraea</taxon>
    </lineage>
</organism>
<proteinExistence type="predicted"/>